<keyword evidence="1 2" id="KW-0238">DNA-binding</keyword>
<gene>
    <name evidence="4" type="ORF">B9T28_04395</name>
</gene>
<dbReference type="InterPro" id="IPR009057">
    <property type="entry name" value="Homeodomain-like_sf"/>
</dbReference>
<dbReference type="GO" id="GO:0003677">
    <property type="term" value="F:DNA binding"/>
    <property type="evidence" value="ECO:0007669"/>
    <property type="project" value="UniProtKB-UniRule"/>
</dbReference>
<sequence>MISVRQQNFLLRKEKILAMAETLLLDNNQDITLGELAQELDIAKGTIYKHFKSKNQLYLELIILNEQRLLDLSKKYHDDIKTYVSQYMLYNMLNSNRTILLHVIEEKLTNNERKLKDLFEELYRIREARIMELKDMFGEHLKALNSIMSIRDYLSYIWTITYGASLLLNSTHYQKSIGSRERLIKLYVNQALMTPDKLSEPEKHI</sequence>
<dbReference type="STRING" id="1977882.B9T28_04395"/>
<evidence type="ECO:0000259" key="3">
    <source>
        <dbReference type="PROSITE" id="PS50977"/>
    </source>
</evidence>
<dbReference type="AlphaFoldDB" id="A0A1Y3CHA3"/>
<proteinExistence type="predicted"/>
<dbReference type="PRINTS" id="PR00455">
    <property type="entry name" value="HTHTETR"/>
</dbReference>
<dbReference type="Pfam" id="PF00440">
    <property type="entry name" value="TetR_N"/>
    <property type="match status" value="1"/>
</dbReference>
<dbReference type="RefSeq" id="WP_086202739.1">
    <property type="nucleotide sequence ID" value="NZ_NEGB01000002.1"/>
</dbReference>
<name>A0A1Y3CHA3_9GAMM</name>
<dbReference type="OrthoDB" id="63332at2"/>
<dbReference type="PROSITE" id="PS50977">
    <property type="entry name" value="HTH_TETR_2"/>
    <property type="match status" value="1"/>
</dbReference>
<dbReference type="Gene3D" id="1.10.357.10">
    <property type="entry name" value="Tetracycline Repressor, domain 2"/>
    <property type="match status" value="1"/>
</dbReference>
<comment type="caution">
    <text evidence="4">The sequence shown here is derived from an EMBL/GenBank/DDBJ whole genome shotgun (WGS) entry which is preliminary data.</text>
</comment>
<evidence type="ECO:0000256" key="1">
    <source>
        <dbReference type="ARBA" id="ARBA00023125"/>
    </source>
</evidence>
<feature type="domain" description="HTH tetR-type" evidence="3">
    <location>
        <begin position="10"/>
        <end position="69"/>
    </location>
</feature>
<reference evidence="4 5" key="1">
    <citation type="submission" date="2017-04" db="EMBL/GenBank/DDBJ databases">
        <title>High diversity of culturable Acinetobacter species in natural soil and water ecosystems.</title>
        <authorList>
            <person name="Nemec A."/>
            <person name="Radolfova-Krizova L."/>
        </authorList>
    </citation>
    <scope>NUCLEOTIDE SEQUENCE [LARGE SCALE GENOMIC DNA]</scope>
    <source>
        <strain evidence="4 5">ANC 4999</strain>
    </source>
</reference>
<evidence type="ECO:0000313" key="4">
    <source>
        <dbReference type="EMBL" id="OTG66495.1"/>
    </source>
</evidence>
<dbReference type="InterPro" id="IPR001647">
    <property type="entry name" value="HTH_TetR"/>
</dbReference>
<accession>A0A1Y3CHA3</accession>
<protein>
    <submittedName>
        <fullName evidence="4">TetR family transcriptional regulator</fullName>
    </submittedName>
</protein>
<feature type="DNA-binding region" description="H-T-H motif" evidence="2">
    <location>
        <begin position="32"/>
        <end position="51"/>
    </location>
</feature>
<dbReference type="SUPFAM" id="SSF46689">
    <property type="entry name" value="Homeodomain-like"/>
    <property type="match status" value="1"/>
</dbReference>
<dbReference type="EMBL" id="NEGB01000002">
    <property type="protein sequence ID" value="OTG66495.1"/>
    <property type="molecule type" value="Genomic_DNA"/>
</dbReference>
<evidence type="ECO:0000313" key="5">
    <source>
        <dbReference type="Proteomes" id="UP000242765"/>
    </source>
</evidence>
<evidence type="ECO:0000256" key="2">
    <source>
        <dbReference type="PROSITE-ProRule" id="PRU00335"/>
    </source>
</evidence>
<keyword evidence="5" id="KW-1185">Reference proteome</keyword>
<dbReference type="Proteomes" id="UP000242765">
    <property type="component" value="Unassembled WGS sequence"/>
</dbReference>
<organism evidence="4 5">
    <name type="scientific">Acinetobacter silvestris</name>
    <dbReference type="NCBI Taxonomy" id="1977882"/>
    <lineage>
        <taxon>Bacteria</taxon>
        <taxon>Pseudomonadati</taxon>
        <taxon>Pseudomonadota</taxon>
        <taxon>Gammaproteobacteria</taxon>
        <taxon>Moraxellales</taxon>
        <taxon>Moraxellaceae</taxon>
        <taxon>Acinetobacter</taxon>
    </lineage>
</organism>